<comment type="subcellular location">
    <subcellularLocation>
        <location evidence="1">Golgi apparatus membrane</location>
        <topology evidence="1">Multi-pass membrane protein</topology>
    </subcellularLocation>
</comment>
<keyword evidence="9" id="KW-1185">Reference proteome</keyword>
<dbReference type="SUPFAM" id="SSF103481">
    <property type="entry name" value="Multidrug resistance efflux transporter EmrE"/>
    <property type="match status" value="1"/>
</dbReference>
<dbReference type="OrthoDB" id="419167at2759"/>
<dbReference type="GO" id="GO:0015165">
    <property type="term" value="F:pyrimidine nucleotide-sugar transmembrane transporter activity"/>
    <property type="evidence" value="ECO:0007669"/>
    <property type="project" value="InterPro"/>
</dbReference>
<feature type="transmembrane region" description="Helical" evidence="7">
    <location>
        <begin position="149"/>
        <end position="167"/>
    </location>
</feature>
<dbReference type="GeneID" id="100124906"/>
<gene>
    <name evidence="8 10 11" type="primary">slc35a4</name>
</gene>
<reference evidence="8" key="2">
    <citation type="submission" date="2021-03" db="UniProtKB">
        <authorList>
            <consortium name="Ensembl"/>
        </authorList>
    </citation>
    <scope>IDENTIFICATION</scope>
</reference>
<dbReference type="Pfam" id="PF04142">
    <property type="entry name" value="Nuc_sug_transp"/>
    <property type="match status" value="1"/>
</dbReference>
<dbReference type="GO" id="GO:0022857">
    <property type="term" value="F:transmembrane transporter activity"/>
    <property type="evidence" value="ECO:0000318"/>
    <property type="project" value="GO_Central"/>
</dbReference>
<dbReference type="AGR" id="Xenbase:XB-GENE-958297"/>
<evidence type="ECO:0000256" key="2">
    <source>
        <dbReference type="ARBA" id="ARBA00009976"/>
    </source>
</evidence>
<dbReference type="CTD" id="113829"/>
<sequence length="321" mass="35980">MYSVNIEPDGSNNSPGRKRLKQILWGLMLVLSVTIYGSHAPLIYLCKVNGEIPFSSSAVVLLIELSKFVISLVFFLIQDWKSLKASVSWHLAAPYAVPAVLYGANNNLVVYIQHFMDPSSFQVLSNLKIVSTAVLYSLFLRQRLSVRRWLSVFLLLAAGVFYSYGGIQDLEKVSSDTNLYVTLPGLLLMLAYCLISGLSAVYTEMTLKTQKIPLNMQNLYLYSFGIIINLTAHLTSSKNSDFFDGFSVWVWVIILSQALNGLIMSLVMKLSNNITRLFIISFSMLANGFLSFILFQLQLTALFFLAVVLIGLAVYMYYGMK</sequence>
<keyword evidence="5 7" id="KW-1133">Transmembrane helix</keyword>
<comment type="similarity">
    <text evidence="2">Belongs to the nucleotide-sugar transporter family. SLC35A subfamily.</text>
</comment>
<proteinExistence type="inferred from homology"/>
<evidence type="ECO:0000313" key="10">
    <source>
        <dbReference type="RefSeq" id="XP_012813877.1"/>
    </source>
</evidence>
<feature type="transmembrane region" description="Helical" evidence="7">
    <location>
        <begin position="89"/>
        <end position="109"/>
    </location>
</feature>
<protein>
    <submittedName>
        <fullName evidence="8 10">Probable UDP-sugar transporter protein SLC35A4</fullName>
    </submittedName>
</protein>
<dbReference type="PIRSF" id="PIRSF005799">
    <property type="entry name" value="UDP-gal_transpt"/>
    <property type="match status" value="1"/>
</dbReference>
<dbReference type="InterPro" id="IPR037185">
    <property type="entry name" value="EmrE-like"/>
</dbReference>
<feature type="transmembrane region" description="Helical" evidence="7">
    <location>
        <begin position="57"/>
        <end position="77"/>
    </location>
</feature>
<organism evidence="8">
    <name type="scientific">Xenopus tropicalis</name>
    <name type="common">Western clawed frog</name>
    <name type="synonym">Silurana tropicalis</name>
    <dbReference type="NCBI Taxonomy" id="8364"/>
    <lineage>
        <taxon>Eukaryota</taxon>
        <taxon>Metazoa</taxon>
        <taxon>Chordata</taxon>
        <taxon>Craniata</taxon>
        <taxon>Vertebrata</taxon>
        <taxon>Euteleostomi</taxon>
        <taxon>Amphibia</taxon>
        <taxon>Batrachia</taxon>
        <taxon>Anura</taxon>
        <taxon>Pipoidea</taxon>
        <taxon>Pipidae</taxon>
        <taxon>Xenopodinae</taxon>
        <taxon>Xenopus</taxon>
        <taxon>Silurana</taxon>
    </lineage>
</organism>
<feature type="transmembrane region" description="Helical" evidence="7">
    <location>
        <begin position="121"/>
        <end position="140"/>
    </location>
</feature>
<dbReference type="NCBIfam" id="TIGR00803">
    <property type="entry name" value="nst"/>
    <property type="match status" value="1"/>
</dbReference>
<evidence type="ECO:0000256" key="3">
    <source>
        <dbReference type="ARBA" id="ARBA00022597"/>
    </source>
</evidence>
<keyword evidence="3" id="KW-0813">Transport</keyword>
<evidence type="ECO:0000256" key="1">
    <source>
        <dbReference type="ARBA" id="ARBA00004653"/>
    </source>
</evidence>
<evidence type="ECO:0000256" key="6">
    <source>
        <dbReference type="ARBA" id="ARBA00023136"/>
    </source>
</evidence>
<accession>A0A803KCL2</accession>
<reference evidence="8" key="1">
    <citation type="journal article" date="2010" name="Science">
        <title>The genome of the Western clawed frog Xenopus tropicalis.</title>
        <authorList>
            <person name="Hellsten U."/>
            <person name="Harland R.M."/>
            <person name="Gilchrist M.J."/>
            <person name="Hendrix D."/>
            <person name="Jurka J."/>
            <person name="Kapitonov V."/>
            <person name="Ovcharenko I."/>
            <person name="Putnam N.H."/>
            <person name="Shu S."/>
            <person name="Taher L."/>
            <person name="Blitz I.L."/>
            <person name="Blumberg B."/>
            <person name="Dichmann D.S."/>
            <person name="Dubchak I."/>
            <person name="Amaya E."/>
            <person name="Detter J.C."/>
            <person name="Fletcher R."/>
            <person name="Gerhard D.S."/>
            <person name="Goodstein D."/>
            <person name="Graves T."/>
            <person name="Grigoriev I.V."/>
            <person name="Grimwood J."/>
            <person name="Kawashima T."/>
            <person name="Lindquist E."/>
            <person name="Lucas S.M."/>
            <person name="Mead P.E."/>
            <person name="Mitros T."/>
            <person name="Ogino H."/>
            <person name="Ohta Y."/>
            <person name="Poliakov A.V."/>
            <person name="Pollet N."/>
            <person name="Robert J."/>
            <person name="Salamov A."/>
            <person name="Sater A.K."/>
            <person name="Schmutz J."/>
            <person name="Terry A."/>
            <person name="Vize P.D."/>
            <person name="Warren W.C."/>
            <person name="Wells D."/>
            <person name="Wills A."/>
            <person name="Wilson R.K."/>
            <person name="Zimmerman L.B."/>
            <person name="Zorn A.M."/>
            <person name="Grainger R."/>
            <person name="Grammer T."/>
            <person name="Khokha M.K."/>
            <person name="Richardson P.M."/>
            <person name="Rokhsar D.S."/>
        </authorList>
    </citation>
    <scope>NUCLEOTIDE SEQUENCE [LARGE SCALE GENOMIC DNA]</scope>
    <source>
        <strain evidence="8">Nigerian</strain>
    </source>
</reference>
<dbReference type="Ensembl" id="ENSXETT00000122029">
    <property type="protein sequence ID" value="ENSXETP00000117984"/>
    <property type="gene ID" value="ENSXETG00000048089"/>
</dbReference>
<keyword evidence="3" id="KW-0762">Sugar transport</keyword>
<feature type="transmembrane region" description="Helical" evidence="7">
    <location>
        <begin position="248"/>
        <end position="267"/>
    </location>
</feature>
<feature type="transmembrane region" description="Helical" evidence="7">
    <location>
        <begin position="301"/>
        <end position="318"/>
    </location>
</feature>
<evidence type="ECO:0000256" key="4">
    <source>
        <dbReference type="ARBA" id="ARBA00022692"/>
    </source>
</evidence>
<feature type="transmembrane region" description="Helical" evidence="7">
    <location>
        <begin position="23"/>
        <end position="45"/>
    </location>
</feature>
<feature type="transmembrane region" description="Helical" evidence="7">
    <location>
        <begin position="219"/>
        <end position="236"/>
    </location>
</feature>
<evidence type="ECO:0000256" key="5">
    <source>
        <dbReference type="ARBA" id="ARBA00022989"/>
    </source>
</evidence>
<evidence type="ECO:0000256" key="7">
    <source>
        <dbReference type="SAM" id="Phobius"/>
    </source>
</evidence>
<evidence type="ECO:0000313" key="8">
    <source>
        <dbReference type="Ensembl" id="ENSXETP00000117984"/>
    </source>
</evidence>
<dbReference type="AlphaFoldDB" id="A0A803KCL2"/>
<dbReference type="GO" id="GO:0055085">
    <property type="term" value="P:transmembrane transport"/>
    <property type="evidence" value="ECO:0000318"/>
    <property type="project" value="GO_Central"/>
</dbReference>
<dbReference type="Xenbase" id="XB-GENE-958297">
    <property type="gene designation" value="slc35a4"/>
</dbReference>
<evidence type="ECO:0000313" key="9">
    <source>
        <dbReference type="Proteomes" id="UP000008143"/>
    </source>
</evidence>
<reference evidence="10" key="3">
    <citation type="submission" date="2025-04" db="UniProtKB">
        <authorList>
            <consortium name="RefSeq"/>
        </authorList>
    </citation>
    <scope>IDENTIFICATION</scope>
    <source>
        <strain evidence="10">Nigerian</strain>
        <tissue evidence="10">Liver and blood</tissue>
    </source>
</reference>
<keyword evidence="4 7" id="KW-0812">Transmembrane</keyword>
<keyword evidence="6 7" id="KW-0472">Membrane</keyword>
<dbReference type="Proteomes" id="UP000008143">
    <property type="component" value="Chromosome 3"/>
</dbReference>
<evidence type="ECO:0000313" key="11">
    <source>
        <dbReference type="Xenbase" id="XB-GENE-958297"/>
    </source>
</evidence>
<dbReference type="GO" id="GO:0000139">
    <property type="term" value="C:Golgi membrane"/>
    <property type="evidence" value="ECO:0000318"/>
    <property type="project" value="GO_Central"/>
</dbReference>
<dbReference type="GeneTree" id="ENSGT00950000182827"/>
<feature type="transmembrane region" description="Helical" evidence="7">
    <location>
        <begin position="274"/>
        <end position="295"/>
    </location>
</feature>
<dbReference type="Reactome" id="R-XTR-9939291">
    <property type="pathway name" value="Matriglycan biosynthesis on DAG1"/>
</dbReference>
<name>A0A803KCL2_XENTR</name>
<dbReference type="PANTHER" id="PTHR10231">
    <property type="entry name" value="NUCLEOTIDE-SUGAR TRANSMEMBRANE TRANSPORTER"/>
    <property type="match status" value="1"/>
</dbReference>
<dbReference type="InterPro" id="IPR007271">
    <property type="entry name" value="Nuc_sug_transpt"/>
</dbReference>
<dbReference type="RefSeq" id="XP_012813877.1">
    <property type="nucleotide sequence ID" value="XM_012958423.2"/>
</dbReference>
<feature type="transmembrane region" description="Helical" evidence="7">
    <location>
        <begin position="179"/>
        <end position="198"/>
    </location>
</feature>